<evidence type="ECO:0000256" key="1">
    <source>
        <dbReference type="SAM" id="MobiDB-lite"/>
    </source>
</evidence>
<dbReference type="KEGG" id="bze:COCCADRAFT_75719"/>
<dbReference type="eggNOG" id="ENOG502RGG6">
    <property type="taxonomic scope" value="Eukaryota"/>
</dbReference>
<dbReference type="STRING" id="930089.W6YER6"/>
<protein>
    <recommendedName>
        <fullName evidence="4">Retrotransposon Copia-like N-terminal domain-containing protein</fullName>
    </recommendedName>
</protein>
<evidence type="ECO:0000313" key="2">
    <source>
        <dbReference type="EMBL" id="EUC36153.1"/>
    </source>
</evidence>
<feature type="region of interest" description="Disordered" evidence="1">
    <location>
        <begin position="242"/>
        <end position="274"/>
    </location>
</feature>
<dbReference type="GeneID" id="19150831"/>
<proteinExistence type="predicted"/>
<gene>
    <name evidence="2" type="ORF">COCCADRAFT_75719</name>
</gene>
<evidence type="ECO:0008006" key="4">
    <source>
        <dbReference type="Google" id="ProtNLM"/>
    </source>
</evidence>
<organism evidence="2 3">
    <name type="scientific">Cochliobolus carbonum (strain 26-R-13)</name>
    <name type="common">Maize leaf spot fungus</name>
    <name type="synonym">Bipolaris zeicola</name>
    <dbReference type="NCBI Taxonomy" id="930089"/>
    <lineage>
        <taxon>Eukaryota</taxon>
        <taxon>Fungi</taxon>
        <taxon>Dikarya</taxon>
        <taxon>Ascomycota</taxon>
        <taxon>Pezizomycotina</taxon>
        <taxon>Dothideomycetes</taxon>
        <taxon>Pleosporomycetidae</taxon>
        <taxon>Pleosporales</taxon>
        <taxon>Pleosporineae</taxon>
        <taxon>Pleosporaceae</taxon>
        <taxon>Bipolaris</taxon>
    </lineage>
</organism>
<dbReference type="HOGENOM" id="CLU_1017604_0_0_1"/>
<dbReference type="EMBL" id="KI964565">
    <property type="protein sequence ID" value="EUC36153.1"/>
    <property type="molecule type" value="Genomic_DNA"/>
</dbReference>
<accession>W6YER6</accession>
<sequence>MQPLTSPSLLGVRILTLDATGPEYSRWRRSVRFALETKNRWKYCNGRRPMPMPMPKATPAIAEPNDIQPSLLEERREWMRRDREVKFDIFQSLAEEVMQDVFGVGPPLPPTQYTALQMLQALDNRFSVFEFEGYHHAFCHFLNLQVDQHESLDDFNKEFLTVLEDLHDYGHPMSNVQACSAYFSKLQCTQNPWVAKKVAEWDIQPFEPQLCDLMQAAVLWPCTKSLACNSWRDCFAKPSPEEHIDDGAAPGPTYSDLAPELSDTSTLSSKASHS</sequence>
<dbReference type="RefSeq" id="XP_007709571.1">
    <property type="nucleotide sequence ID" value="XM_007711381.1"/>
</dbReference>
<keyword evidence="3" id="KW-1185">Reference proteome</keyword>
<feature type="non-terminal residue" evidence="2">
    <location>
        <position position="274"/>
    </location>
</feature>
<feature type="compositionally biased region" description="Polar residues" evidence="1">
    <location>
        <begin position="262"/>
        <end position="274"/>
    </location>
</feature>
<reference evidence="2 3" key="1">
    <citation type="journal article" date="2013" name="PLoS Genet.">
        <title>Comparative genome structure, secondary metabolite, and effector coding capacity across Cochliobolus pathogens.</title>
        <authorList>
            <person name="Condon B.J."/>
            <person name="Leng Y."/>
            <person name="Wu D."/>
            <person name="Bushley K.E."/>
            <person name="Ohm R.A."/>
            <person name="Otillar R."/>
            <person name="Martin J."/>
            <person name="Schackwitz W."/>
            <person name="Grimwood J."/>
            <person name="MohdZainudin N."/>
            <person name="Xue C."/>
            <person name="Wang R."/>
            <person name="Manning V.A."/>
            <person name="Dhillon B."/>
            <person name="Tu Z.J."/>
            <person name="Steffenson B.J."/>
            <person name="Salamov A."/>
            <person name="Sun H."/>
            <person name="Lowry S."/>
            <person name="LaButti K."/>
            <person name="Han J."/>
            <person name="Copeland A."/>
            <person name="Lindquist E."/>
            <person name="Barry K."/>
            <person name="Schmutz J."/>
            <person name="Baker S.E."/>
            <person name="Ciuffetti L.M."/>
            <person name="Grigoriev I.V."/>
            <person name="Zhong S."/>
            <person name="Turgeon B.G."/>
        </authorList>
    </citation>
    <scope>NUCLEOTIDE SEQUENCE [LARGE SCALE GENOMIC DNA]</scope>
    <source>
        <strain evidence="2 3">26-R-13</strain>
    </source>
</reference>
<dbReference type="Proteomes" id="UP000053841">
    <property type="component" value="Unassembled WGS sequence"/>
</dbReference>
<evidence type="ECO:0000313" key="3">
    <source>
        <dbReference type="Proteomes" id="UP000053841"/>
    </source>
</evidence>
<dbReference type="AlphaFoldDB" id="W6YER6"/>
<dbReference type="OrthoDB" id="3883943at2759"/>
<name>W6YER6_COCC2</name>